<accession>A0A410D282</accession>
<dbReference type="GeneID" id="38947994"/>
<feature type="transmembrane region" description="Helical" evidence="1">
    <location>
        <begin position="277"/>
        <end position="296"/>
    </location>
</feature>
<keyword evidence="1" id="KW-0472">Membrane</keyword>
<sequence length="370" mass="45091">MYNVYLQNFYKNPFRSRHLTNDIDQEEMYEIFEKIRNNLYAFLDDDLPFDFSYIPEWVDEFGNFKLAPYIHLPRLKIPLTKMYVGPRLYWGEKVLPFFKSLIQTRRINFHLSNKKTWENLTHFYKSVKKQNYIQHYEEHLRYLDLPVQPLTDPKGFEVQLTTNDILEEAIENVQDGYTFVYDYCSKMFPETTELLDEHCYFEPDVFPNIILEGLYEAIYHNTYLFLIKTQTNELINHPVHNNLRKSPIKLYKWFVSGDIDTKLLSVIKPKPIQITRYHYSIILLESFLCLIVFLWLSRWLIRRLIRVTINLQPQIQWAIFKEDMEERKIDMYYDKFRFIQQIKKLKSKILDLKPKFKYRILKILSTESFL</sequence>
<dbReference type="RefSeq" id="YP_009550894.1">
    <property type="nucleotide sequence ID" value="NC_040298.1"/>
</dbReference>
<reference evidence="2" key="1">
    <citation type="journal article" date="2019" name="Genome Biol. Evol.">
        <title>Plastid Genomes and Proteins Illuminate the Evolution of Eustigmatophyte Algae and Their Bacterial Endosymbionts.</title>
        <authorList>
            <person name="Sevcikova T."/>
            <person name="Yurchenko T."/>
            <person name="Fawley K.P."/>
            <person name="Amaral R."/>
            <person name="Strnad H."/>
            <person name="Santos L.M."/>
            <person name="Fawley M.W."/>
            <person name="Elias M."/>
        </authorList>
    </citation>
    <scope>NUCLEOTIDE SEQUENCE</scope>
</reference>
<keyword evidence="1" id="KW-1133">Transmembrane helix</keyword>
<keyword evidence="2" id="KW-0934">Plastid</keyword>
<dbReference type="AlphaFoldDB" id="A0A410D282"/>
<gene>
    <name evidence="2" type="primary">orf1</name>
</gene>
<dbReference type="EMBL" id="MK281456">
    <property type="protein sequence ID" value="QAA11830.1"/>
    <property type="molecule type" value="Genomic_DNA"/>
</dbReference>
<name>A0A410D282_9STRA</name>
<proteinExistence type="predicted"/>
<protein>
    <submittedName>
        <fullName evidence="2">Uncharacterized protein</fullName>
    </submittedName>
</protein>
<geneLocation type="plastid" evidence="2"/>
<keyword evidence="1" id="KW-0812">Transmembrane</keyword>
<evidence type="ECO:0000256" key="1">
    <source>
        <dbReference type="SAM" id="Phobius"/>
    </source>
</evidence>
<evidence type="ECO:0000313" key="2">
    <source>
        <dbReference type="EMBL" id="QAA11830.1"/>
    </source>
</evidence>
<organism evidence="2">
    <name type="scientific">Eustigmatophyceae sp. Ndem 8/9T-3m6.8</name>
    <dbReference type="NCBI Taxonomy" id="2506146"/>
    <lineage>
        <taxon>Eukaryota</taxon>
        <taxon>Sar</taxon>
        <taxon>Stramenopiles</taxon>
        <taxon>Ochrophyta</taxon>
        <taxon>Eustigmatophyceae</taxon>
    </lineage>
</organism>